<keyword evidence="6" id="KW-0227">DNA damage</keyword>
<keyword evidence="6" id="KW-0234">DNA repair</keyword>
<keyword evidence="2 6" id="KW-0963">Cytoplasm</keyword>
<keyword evidence="6" id="KW-0479">Metal-binding</keyword>
<evidence type="ECO:0000256" key="2">
    <source>
        <dbReference type="ARBA" id="ARBA00022490"/>
    </source>
</evidence>
<sequence>MGAGTGPVYGGPVPTNAPREPGFEPGPGPEPATEPEHGSARKPAAEGWPSTAAEALATQDRLRPLVDATGPGPGPDEVRRIAGLDVAYAEDSDRLAAAVVVLDAGTLDVVERSVVLGEAQFPYVPGLFAFRELPSLLAALDGLETPPDLLVCDGQGLAHPRRFGLACHIGVHTGIPSIGIGKTAFVGTWDPPGPERGAASDLVLDGDVVGRVLRTQRDVKPVFVSVGHGLDLDTACRHALALTPRYRLPETTRAADSACRAALKARAASGTPG</sequence>
<comment type="caution">
    <text evidence="8">The sequence shown here is derived from an EMBL/GenBank/DDBJ whole genome shotgun (WGS) entry which is preliminary data.</text>
</comment>
<dbReference type="HAMAP" id="MF_00801">
    <property type="entry name" value="Endonuclease_5"/>
    <property type="match status" value="1"/>
</dbReference>
<evidence type="ECO:0000256" key="5">
    <source>
        <dbReference type="ARBA" id="ARBA00022801"/>
    </source>
</evidence>
<evidence type="ECO:0000256" key="3">
    <source>
        <dbReference type="ARBA" id="ARBA00022722"/>
    </source>
</evidence>
<evidence type="ECO:0000313" key="8">
    <source>
        <dbReference type="EMBL" id="GAA4969553.1"/>
    </source>
</evidence>
<comment type="catalytic activity">
    <reaction evidence="6">
        <text>Endonucleolytic cleavage at apurinic or apyrimidinic sites to products with a 5'-phosphate.</text>
        <dbReference type="EC" id="3.1.21.7"/>
    </reaction>
</comment>
<dbReference type="Pfam" id="PF04493">
    <property type="entry name" value="Endonuclease_5"/>
    <property type="match status" value="1"/>
</dbReference>
<dbReference type="PANTHER" id="PTHR28511">
    <property type="entry name" value="ENDONUCLEASE V"/>
    <property type="match status" value="1"/>
</dbReference>
<name>A0ABP9HF08_9ACTN</name>
<feature type="compositionally biased region" description="Low complexity" evidence="7">
    <location>
        <begin position="10"/>
        <end position="20"/>
    </location>
</feature>
<keyword evidence="3 6" id="KW-0540">Nuclease</keyword>
<organism evidence="8 9">
    <name type="scientific">Yinghuangia aomiensis</name>
    <dbReference type="NCBI Taxonomy" id="676205"/>
    <lineage>
        <taxon>Bacteria</taxon>
        <taxon>Bacillati</taxon>
        <taxon>Actinomycetota</taxon>
        <taxon>Actinomycetes</taxon>
        <taxon>Kitasatosporales</taxon>
        <taxon>Streptomycetaceae</taxon>
        <taxon>Yinghuangia</taxon>
    </lineage>
</organism>
<dbReference type="InterPro" id="IPR007581">
    <property type="entry name" value="Endonuclease-V"/>
</dbReference>
<comment type="subcellular location">
    <subcellularLocation>
        <location evidence="1 6">Cytoplasm</location>
    </subcellularLocation>
</comment>
<comment type="function">
    <text evidence="6">DNA repair enzyme involved in the repair of deaminated bases. Selectively cleaves double-stranded DNA at the second phosphodiester bond 3' to a deoxyinosine leaving behind the intact lesion on the nicked DNA.</text>
</comment>
<evidence type="ECO:0000313" key="9">
    <source>
        <dbReference type="Proteomes" id="UP001500466"/>
    </source>
</evidence>
<evidence type="ECO:0000256" key="1">
    <source>
        <dbReference type="ARBA" id="ARBA00004496"/>
    </source>
</evidence>
<feature type="binding site" evidence="6">
    <location>
        <position position="85"/>
    </location>
    <ligand>
        <name>Mg(2+)</name>
        <dbReference type="ChEBI" id="CHEBI:18420"/>
    </ligand>
</feature>
<feature type="region of interest" description="Disordered" evidence="7">
    <location>
        <begin position="1"/>
        <end position="52"/>
    </location>
</feature>
<proteinExistence type="inferred from homology"/>
<comment type="similarity">
    <text evidence="6">Belongs to the endonuclease V family.</text>
</comment>
<dbReference type="EC" id="3.1.21.7" evidence="6"/>
<keyword evidence="5 6" id="KW-0378">Hydrolase</keyword>
<dbReference type="PANTHER" id="PTHR28511:SF1">
    <property type="entry name" value="ENDONUCLEASE V"/>
    <property type="match status" value="1"/>
</dbReference>
<feature type="site" description="Interaction with target DNA" evidence="6">
    <location>
        <position position="123"/>
    </location>
</feature>
<keyword evidence="6" id="KW-0460">Magnesium</keyword>
<evidence type="ECO:0000256" key="6">
    <source>
        <dbReference type="HAMAP-Rule" id="MF_00801"/>
    </source>
</evidence>
<dbReference type="EMBL" id="BAABHS010000013">
    <property type="protein sequence ID" value="GAA4969553.1"/>
    <property type="molecule type" value="Genomic_DNA"/>
</dbReference>
<keyword evidence="9" id="KW-1185">Reference proteome</keyword>
<comment type="cofactor">
    <cofactor evidence="6">
        <name>Mg(2+)</name>
        <dbReference type="ChEBI" id="CHEBI:18420"/>
    </cofactor>
</comment>
<gene>
    <name evidence="6" type="primary">nfi</name>
    <name evidence="8" type="ORF">GCM10023205_38540</name>
</gene>
<dbReference type="Proteomes" id="UP001500466">
    <property type="component" value="Unassembled WGS sequence"/>
</dbReference>
<evidence type="ECO:0000256" key="4">
    <source>
        <dbReference type="ARBA" id="ARBA00022759"/>
    </source>
</evidence>
<dbReference type="GO" id="GO:0004519">
    <property type="term" value="F:endonuclease activity"/>
    <property type="evidence" value="ECO:0007669"/>
    <property type="project" value="UniProtKB-KW"/>
</dbReference>
<dbReference type="Gene3D" id="3.30.2170.10">
    <property type="entry name" value="archaeoglobus fulgidus dsm 4304 superfamily"/>
    <property type="match status" value="1"/>
</dbReference>
<accession>A0ABP9HF08</accession>
<reference evidence="9" key="1">
    <citation type="journal article" date="2019" name="Int. J. Syst. Evol. Microbiol.">
        <title>The Global Catalogue of Microorganisms (GCM) 10K type strain sequencing project: providing services to taxonomists for standard genome sequencing and annotation.</title>
        <authorList>
            <consortium name="The Broad Institute Genomics Platform"/>
            <consortium name="The Broad Institute Genome Sequencing Center for Infectious Disease"/>
            <person name="Wu L."/>
            <person name="Ma J."/>
        </authorList>
    </citation>
    <scope>NUCLEOTIDE SEQUENCE [LARGE SCALE GENOMIC DNA]</scope>
    <source>
        <strain evidence="9">JCM 17986</strain>
    </source>
</reference>
<evidence type="ECO:0000256" key="7">
    <source>
        <dbReference type="SAM" id="MobiDB-lite"/>
    </source>
</evidence>
<dbReference type="CDD" id="cd06559">
    <property type="entry name" value="Endonuclease_V"/>
    <property type="match status" value="1"/>
</dbReference>
<feature type="binding site" evidence="6">
    <location>
        <position position="153"/>
    </location>
    <ligand>
        <name>Mg(2+)</name>
        <dbReference type="ChEBI" id="CHEBI:18420"/>
    </ligand>
</feature>
<keyword evidence="4 6" id="KW-0255">Endonuclease</keyword>
<protein>
    <recommendedName>
        <fullName evidence="6">Endonuclease V</fullName>
        <ecNumber evidence="6">3.1.21.7</ecNumber>
    </recommendedName>
    <alternativeName>
        <fullName evidence="6">Deoxyinosine 3'endonuclease</fullName>
    </alternativeName>
    <alternativeName>
        <fullName evidence="6">Deoxyribonuclease V</fullName>
        <shortName evidence="6">DNase V</shortName>
    </alternativeName>
</protein>